<gene>
    <name evidence="1" type="ORF">MPRG_36420</name>
    <name evidence="2" type="ORF">QXL92_03920</name>
</gene>
<dbReference type="EMBL" id="JAUFSA010000001">
    <property type="protein sequence ID" value="MDP7733899.1"/>
    <property type="molecule type" value="Genomic_DNA"/>
</dbReference>
<evidence type="ECO:0000313" key="3">
    <source>
        <dbReference type="Proteomes" id="UP000465240"/>
    </source>
</evidence>
<keyword evidence="3" id="KW-1185">Reference proteome</keyword>
<evidence type="ECO:0000313" key="1">
    <source>
        <dbReference type="EMBL" id="GFG80366.1"/>
    </source>
</evidence>
<reference evidence="1" key="2">
    <citation type="submission" date="2020-02" db="EMBL/GenBank/DDBJ databases">
        <authorList>
            <person name="Matsumoto Y."/>
            <person name="Kinjo T."/>
            <person name="Motooka D."/>
            <person name="Nabeya D."/>
            <person name="Jung N."/>
            <person name="Uechi K."/>
            <person name="Horii T."/>
            <person name="Iida T."/>
            <person name="Fujita J."/>
            <person name="Nakamura S."/>
        </authorList>
    </citation>
    <scope>NUCLEOTIDE SEQUENCE</scope>
    <source>
        <strain evidence="1">JCM 18565</strain>
    </source>
</reference>
<evidence type="ECO:0000313" key="2">
    <source>
        <dbReference type="EMBL" id="MDP7733899.1"/>
    </source>
</evidence>
<dbReference type="SUPFAM" id="SSF54427">
    <property type="entry name" value="NTF2-like"/>
    <property type="match status" value="1"/>
</dbReference>
<dbReference type="Gene3D" id="3.10.450.50">
    <property type="match status" value="1"/>
</dbReference>
<reference evidence="1 3" key="1">
    <citation type="journal article" date="2019" name="Emerg. Microbes Infect.">
        <title>Comprehensive subspecies identification of 175 nontuberculous mycobacteria species based on 7547 genomic profiles.</title>
        <authorList>
            <person name="Matsumoto Y."/>
            <person name="Kinjo T."/>
            <person name="Motooka D."/>
            <person name="Nabeya D."/>
            <person name="Jung N."/>
            <person name="Uechi K."/>
            <person name="Horii T."/>
            <person name="Iida T."/>
            <person name="Fujita J."/>
            <person name="Nakamura S."/>
        </authorList>
    </citation>
    <scope>NUCLEOTIDE SEQUENCE [LARGE SCALE GENOMIC DNA]</scope>
    <source>
        <strain evidence="1 3">JCM 18565</strain>
    </source>
</reference>
<dbReference type="PANTHER" id="PTHR38436:SF3">
    <property type="entry name" value="CARBOXYMETHYLENEBUTENOLIDASE-RELATED"/>
    <property type="match status" value="1"/>
</dbReference>
<accession>A0A386U8C3</accession>
<dbReference type="Proteomes" id="UP001229081">
    <property type="component" value="Unassembled WGS sequence"/>
</dbReference>
<dbReference type="GO" id="GO:0030638">
    <property type="term" value="P:polyketide metabolic process"/>
    <property type="evidence" value="ECO:0007669"/>
    <property type="project" value="InterPro"/>
</dbReference>
<evidence type="ECO:0008006" key="5">
    <source>
        <dbReference type="Google" id="ProtNLM"/>
    </source>
</evidence>
<dbReference type="PANTHER" id="PTHR38436">
    <property type="entry name" value="POLYKETIDE CYCLASE SNOAL-LIKE DOMAIN"/>
    <property type="match status" value="1"/>
</dbReference>
<evidence type="ECO:0000313" key="4">
    <source>
        <dbReference type="Proteomes" id="UP001229081"/>
    </source>
</evidence>
<dbReference type="RefSeq" id="WP_082994212.1">
    <property type="nucleotide sequence ID" value="NZ_BLKX01000001.1"/>
</dbReference>
<dbReference type="InterPro" id="IPR032710">
    <property type="entry name" value="NTF2-like_dom_sf"/>
</dbReference>
<comment type="caution">
    <text evidence="2">The sequence shown here is derived from an EMBL/GenBank/DDBJ whole genome shotgun (WGS) entry which is preliminary data.</text>
</comment>
<dbReference type="KEGG" id="mpag:C0J29_20530"/>
<dbReference type="Proteomes" id="UP000465240">
    <property type="component" value="Unassembled WGS sequence"/>
</dbReference>
<proteinExistence type="predicted"/>
<dbReference type="EMBL" id="BLKX01000001">
    <property type="protein sequence ID" value="GFG80366.1"/>
    <property type="molecule type" value="Genomic_DNA"/>
</dbReference>
<name>A0A386U8C3_9MYCO</name>
<organism evidence="2 4">
    <name type="scientific">Mycobacterium paragordonae</name>
    <dbReference type="NCBI Taxonomy" id="1389713"/>
    <lineage>
        <taxon>Bacteria</taxon>
        <taxon>Bacillati</taxon>
        <taxon>Actinomycetota</taxon>
        <taxon>Actinomycetes</taxon>
        <taxon>Mycobacteriales</taxon>
        <taxon>Mycobacteriaceae</taxon>
        <taxon>Mycobacterium</taxon>
    </lineage>
</organism>
<reference evidence="2" key="3">
    <citation type="submission" date="2023-06" db="EMBL/GenBank/DDBJ databases">
        <title>Identification of two novel mycobacterium reveal diversities and complexities of Mycobacterium gordonae clade.</title>
        <authorList>
            <person name="Matsumoto Y."/>
            <person name="Nakamura S."/>
            <person name="Motooka D."/>
            <person name="Fukushima K."/>
        </authorList>
    </citation>
    <scope>NUCLEOTIDE SEQUENCE</scope>
    <source>
        <strain evidence="2">TY812</strain>
    </source>
</reference>
<sequence length="174" mass="18658">MSSAADDLSVVFDEHVASEFVAKDVQATMATMTADPFVNHVPTMMGGVGGAAVADFYDRYFIGHWPDDTTITPVSRTVGADRVVEEMVISFTHDIAMPTFLPGVAPTGRPVLLPLVVVMGFDGPRVAYERIYWDQASLLVQIGLLDGSSLPVTGVAQAHKVLNKDLPANTLLAR</sequence>
<dbReference type="AlphaFoldDB" id="A0A386U8C3"/>
<dbReference type="InterPro" id="IPR009959">
    <property type="entry name" value="Cyclase_SnoaL-like"/>
</dbReference>
<protein>
    <recommendedName>
        <fullName evidence="5">SnoaL-like domain-containing protein</fullName>
    </recommendedName>
</protein>